<accession>A0A1D3L3F1</accession>
<organism evidence="7 8">
    <name type="scientific">Methanobacterium congolense</name>
    <dbReference type="NCBI Taxonomy" id="118062"/>
    <lineage>
        <taxon>Archaea</taxon>
        <taxon>Methanobacteriati</taxon>
        <taxon>Methanobacteriota</taxon>
        <taxon>Methanomada group</taxon>
        <taxon>Methanobacteria</taxon>
        <taxon>Methanobacteriales</taxon>
        <taxon>Methanobacteriaceae</taxon>
        <taxon>Methanobacterium</taxon>
    </lineage>
</organism>
<name>A0A1D3L3F1_9EURY</name>
<protein>
    <submittedName>
        <fullName evidence="7">Beta-lactamase domain-containing protein</fullName>
    </submittedName>
</protein>
<dbReference type="InterPro" id="IPR051013">
    <property type="entry name" value="MBL_superfamily_lactonases"/>
</dbReference>
<keyword evidence="3" id="KW-0479">Metal-binding</keyword>
<evidence type="ECO:0000256" key="5">
    <source>
        <dbReference type="ARBA" id="ARBA00022833"/>
    </source>
</evidence>
<evidence type="ECO:0000313" key="8">
    <source>
        <dbReference type="Proteomes" id="UP000094707"/>
    </source>
</evidence>
<feature type="domain" description="Metallo-beta-lactamase" evidence="6">
    <location>
        <begin position="62"/>
        <end position="278"/>
    </location>
</feature>
<dbReference type="GO" id="GO:0046872">
    <property type="term" value="F:metal ion binding"/>
    <property type="evidence" value="ECO:0007669"/>
    <property type="project" value="UniProtKB-KW"/>
</dbReference>
<evidence type="ECO:0000259" key="6">
    <source>
        <dbReference type="SMART" id="SM00849"/>
    </source>
</evidence>
<keyword evidence="5" id="KW-0862">Zinc</keyword>
<dbReference type="AlphaFoldDB" id="A0A1D3L3F1"/>
<evidence type="ECO:0000313" key="7">
    <source>
        <dbReference type="EMBL" id="SCG86096.1"/>
    </source>
</evidence>
<dbReference type="STRING" id="118062.MCBB_1541"/>
<dbReference type="GO" id="GO:0016787">
    <property type="term" value="F:hydrolase activity"/>
    <property type="evidence" value="ECO:0007669"/>
    <property type="project" value="UniProtKB-KW"/>
</dbReference>
<dbReference type="KEGG" id="mcub:MCBB_1541"/>
<sequence length="282" mass="31560">MKIVPFSLKEGSKKEWKDVFNNPRPVKVESFKTGTVTLNMRGTINPKHPNAGNVEDEDVDVPIMAHLVHHDDLGDYLLDAGLDASYCNDPRGNVKGILSWIFTDEYQQEKDENIAYHLNKRGTKLKGVFLSHLHSDHMAGIRELPHDIHYVIGKGEKCLESKPFHYGGYFKGLEALHEIDFSTVELMPPLGPAADVLGDGSLWAIYTPGHTPGHMSFLVNGLDGPVLYTIDACFIRKNLECGVASSGYTWNVEMAQKSLENILEFLKEYPEVRVVCGHEDPE</sequence>
<dbReference type="InterPro" id="IPR036866">
    <property type="entry name" value="RibonucZ/Hydroxyglut_hydro"/>
</dbReference>
<evidence type="ECO:0000256" key="1">
    <source>
        <dbReference type="ARBA" id="ARBA00001947"/>
    </source>
</evidence>
<dbReference type="PANTHER" id="PTHR42978">
    <property type="entry name" value="QUORUM-QUENCHING LACTONASE YTNP-RELATED-RELATED"/>
    <property type="match status" value="1"/>
</dbReference>
<keyword evidence="4" id="KW-0378">Hydrolase</keyword>
<dbReference type="Gene3D" id="3.60.15.10">
    <property type="entry name" value="Ribonuclease Z/Hydroxyacylglutathione hydrolase-like"/>
    <property type="match status" value="1"/>
</dbReference>
<dbReference type="PANTHER" id="PTHR42978:SF2">
    <property type="entry name" value="102 KBASES UNSTABLE REGION: FROM 1 TO 119443"/>
    <property type="match status" value="1"/>
</dbReference>
<proteinExistence type="inferred from homology"/>
<dbReference type="RefSeq" id="WP_071907192.1">
    <property type="nucleotide sequence ID" value="NZ_LT607756.1"/>
</dbReference>
<dbReference type="Pfam" id="PF00753">
    <property type="entry name" value="Lactamase_B"/>
    <property type="match status" value="1"/>
</dbReference>
<evidence type="ECO:0000256" key="2">
    <source>
        <dbReference type="ARBA" id="ARBA00007749"/>
    </source>
</evidence>
<dbReference type="PATRIC" id="fig|129848.4.peg.1573"/>
<comment type="similarity">
    <text evidence="2">Belongs to the metallo-beta-lactamase superfamily.</text>
</comment>
<evidence type="ECO:0000256" key="4">
    <source>
        <dbReference type="ARBA" id="ARBA00022801"/>
    </source>
</evidence>
<evidence type="ECO:0000256" key="3">
    <source>
        <dbReference type="ARBA" id="ARBA00022723"/>
    </source>
</evidence>
<gene>
    <name evidence="7" type="ORF">MCBB_1541</name>
</gene>
<comment type="cofactor">
    <cofactor evidence="1">
        <name>Zn(2+)</name>
        <dbReference type="ChEBI" id="CHEBI:29105"/>
    </cofactor>
</comment>
<dbReference type="InterPro" id="IPR001279">
    <property type="entry name" value="Metallo-B-lactamas"/>
</dbReference>
<dbReference type="Proteomes" id="UP000094707">
    <property type="component" value="Chromosome I"/>
</dbReference>
<dbReference type="GeneID" id="30412382"/>
<dbReference type="SUPFAM" id="SSF56281">
    <property type="entry name" value="Metallo-hydrolase/oxidoreductase"/>
    <property type="match status" value="1"/>
</dbReference>
<dbReference type="EMBL" id="LT607756">
    <property type="protein sequence ID" value="SCG86096.1"/>
    <property type="molecule type" value="Genomic_DNA"/>
</dbReference>
<dbReference type="SMART" id="SM00849">
    <property type="entry name" value="Lactamase_B"/>
    <property type="match status" value="1"/>
</dbReference>
<reference evidence="7 8" key="1">
    <citation type="submission" date="2016-08" db="EMBL/GenBank/DDBJ databases">
        <authorList>
            <person name="Seilhamer J.J."/>
        </authorList>
    </citation>
    <scope>NUCLEOTIDE SEQUENCE [LARGE SCALE GENOMIC DNA]</scope>
    <source>
        <strain evidence="7">Buetzberg</strain>
    </source>
</reference>
<keyword evidence="8" id="KW-1185">Reference proteome</keyword>
<dbReference type="OrthoDB" id="7773at2157"/>